<evidence type="ECO:0000313" key="2">
    <source>
        <dbReference type="Proteomes" id="UP000762676"/>
    </source>
</evidence>
<name>A0AAV4EB57_9GAST</name>
<keyword evidence="2" id="KW-1185">Reference proteome</keyword>
<sequence>MAVLVTVRDKVIRNDRGDDNERRLQAGKPPRRFLAGAVREPAARFPPAATSCLIADCLFPGPGPRLTCQHGTSPGSGVGRPGETCWCDLARPWPALGVSQA</sequence>
<evidence type="ECO:0000313" key="1">
    <source>
        <dbReference type="EMBL" id="GFR57636.1"/>
    </source>
</evidence>
<gene>
    <name evidence="1" type="ORF">ElyMa_003461600</name>
</gene>
<dbReference type="EMBL" id="BMAT01007103">
    <property type="protein sequence ID" value="GFR57636.1"/>
    <property type="molecule type" value="Genomic_DNA"/>
</dbReference>
<proteinExistence type="predicted"/>
<accession>A0AAV4EB57</accession>
<dbReference type="Proteomes" id="UP000762676">
    <property type="component" value="Unassembled WGS sequence"/>
</dbReference>
<dbReference type="AlphaFoldDB" id="A0AAV4EB57"/>
<reference evidence="1 2" key="1">
    <citation type="journal article" date="2021" name="Elife">
        <title>Chloroplast acquisition without the gene transfer in kleptoplastic sea slugs, Plakobranchus ocellatus.</title>
        <authorList>
            <person name="Maeda T."/>
            <person name="Takahashi S."/>
            <person name="Yoshida T."/>
            <person name="Shimamura S."/>
            <person name="Takaki Y."/>
            <person name="Nagai Y."/>
            <person name="Toyoda A."/>
            <person name="Suzuki Y."/>
            <person name="Arimoto A."/>
            <person name="Ishii H."/>
            <person name="Satoh N."/>
            <person name="Nishiyama T."/>
            <person name="Hasebe M."/>
            <person name="Maruyama T."/>
            <person name="Minagawa J."/>
            <person name="Obokata J."/>
            <person name="Shigenobu S."/>
        </authorList>
    </citation>
    <scope>NUCLEOTIDE SEQUENCE [LARGE SCALE GENOMIC DNA]</scope>
</reference>
<comment type="caution">
    <text evidence="1">The sequence shown here is derived from an EMBL/GenBank/DDBJ whole genome shotgun (WGS) entry which is preliminary data.</text>
</comment>
<organism evidence="1 2">
    <name type="scientific">Elysia marginata</name>
    <dbReference type="NCBI Taxonomy" id="1093978"/>
    <lineage>
        <taxon>Eukaryota</taxon>
        <taxon>Metazoa</taxon>
        <taxon>Spiralia</taxon>
        <taxon>Lophotrochozoa</taxon>
        <taxon>Mollusca</taxon>
        <taxon>Gastropoda</taxon>
        <taxon>Heterobranchia</taxon>
        <taxon>Euthyneura</taxon>
        <taxon>Panpulmonata</taxon>
        <taxon>Sacoglossa</taxon>
        <taxon>Placobranchoidea</taxon>
        <taxon>Plakobranchidae</taxon>
        <taxon>Elysia</taxon>
    </lineage>
</organism>
<protein>
    <submittedName>
        <fullName evidence="1">Uncharacterized protein</fullName>
    </submittedName>
</protein>